<dbReference type="InterPro" id="IPR036390">
    <property type="entry name" value="WH_DNA-bd_sf"/>
</dbReference>
<evidence type="ECO:0000256" key="2">
    <source>
        <dbReference type="ARBA" id="ARBA00023125"/>
    </source>
</evidence>
<dbReference type="RefSeq" id="WP_241793391.1">
    <property type="nucleotide sequence ID" value="NZ_JALBUU010000028.1"/>
</dbReference>
<feature type="domain" description="HTH gntR-type" evidence="4">
    <location>
        <begin position="9"/>
        <end position="77"/>
    </location>
</feature>
<keyword evidence="1" id="KW-0805">Transcription regulation</keyword>
<organism evidence="5 6">
    <name type="scientific">Teichococcus vastitatis</name>
    <dbReference type="NCBI Taxonomy" id="2307076"/>
    <lineage>
        <taxon>Bacteria</taxon>
        <taxon>Pseudomonadati</taxon>
        <taxon>Pseudomonadota</taxon>
        <taxon>Alphaproteobacteria</taxon>
        <taxon>Acetobacterales</taxon>
        <taxon>Roseomonadaceae</taxon>
        <taxon>Roseomonas</taxon>
    </lineage>
</organism>
<dbReference type="PANTHER" id="PTHR43537:SF5">
    <property type="entry name" value="UXU OPERON TRANSCRIPTIONAL REGULATOR"/>
    <property type="match status" value="1"/>
</dbReference>
<evidence type="ECO:0000256" key="3">
    <source>
        <dbReference type="ARBA" id="ARBA00023163"/>
    </source>
</evidence>
<evidence type="ECO:0000256" key="1">
    <source>
        <dbReference type="ARBA" id="ARBA00023015"/>
    </source>
</evidence>
<keyword evidence="2" id="KW-0238">DNA-binding</keyword>
<evidence type="ECO:0000259" key="4">
    <source>
        <dbReference type="PROSITE" id="PS50949"/>
    </source>
</evidence>
<reference evidence="5 6" key="1">
    <citation type="submission" date="2022-03" db="EMBL/GenBank/DDBJ databases">
        <title>Complete genome analysis of Roseomonas KG 17.1 : a prolific producer of plant growth promoters.</title>
        <authorList>
            <person name="Saadouli I."/>
            <person name="Najjari A."/>
            <person name="Mosbah A."/>
            <person name="Ouzari H.I."/>
        </authorList>
    </citation>
    <scope>NUCLEOTIDE SEQUENCE [LARGE SCALE GENOMIC DNA]</scope>
    <source>
        <strain evidence="5 6">KG17-1</strain>
    </source>
</reference>
<protein>
    <submittedName>
        <fullName evidence="5">FadR family transcriptional regulator</fullName>
    </submittedName>
</protein>
<accession>A0ABS9WA05</accession>
<dbReference type="Pfam" id="PF00392">
    <property type="entry name" value="GntR"/>
    <property type="match status" value="1"/>
</dbReference>
<comment type="caution">
    <text evidence="5">The sequence shown here is derived from an EMBL/GenBank/DDBJ whole genome shotgun (WGS) entry which is preliminary data.</text>
</comment>
<dbReference type="InterPro" id="IPR036388">
    <property type="entry name" value="WH-like_DNA-bd_sf"/>
</dbReference>
<dbReference type="SMART" id="SM00345">
    <property type="entry name" value="HTH_GNTR"/>
    <property type="match status" value="1"/>
</dbReference>
<dbReference type="InterPro" id="IPR000524">
    <property type="entry name" value="Tscrpt_reg_HTH_GntR"/>
</dbReference>
<keyword evidence="3" id="KW-0804">Transcription</keyword>
<dbReference type="SMART" id="SM00895">
    <property type="entry name" value="FCD"/>
    <property type="match status" value="1"/>
</dbReference>
<dbReference type="EMBL" id="JALBUU010000028">
    <property type="protein sequence ID" value="MCI0755439.1"/>
    <property type="molecule type" value="Genomic_DNA"/>
</dbReference>
<name>A0ABS9WA05_9PROT</name>
<gene>
    <name evidence="5" type="ORF">MON41_17095</name>
</gene>
<dbReference type="Pfam" id="PF07729">
    <property type="entry name" value="FCD"/>
    <property type="match status" value="1"/>
</dbReference>
<proteinExistence type="predicted"/>
<dbReference type="SUPFAM" id="SSF46785">
    <property type="entry name" value="Winged helix' DNA-binding domain"/>
    <property type="match status" value="1"/>
</dbReference>
<dbReference type="Proteomes" id="UP001201985">
    <property type="component" value="Unassembled WGS sequence"/>
</dbReference>
<keyword evidence="6" id="KW-1185">Reference proteome</keyword>
<dbReference type="Gene3D" id="1.10.10.10">
    <property type="entry name" value="Winged helix-like DNA-binding domain superfamily/Winged helix DNA-binding domain"/>
    <property type="match status" value="1"/>
</dbReference>
<dbReference type="PROSITE" id="PS50949">
    <property type="entry name" value="HTH_GNTR"/>
    <property type="match status" value="1"/>
</dbReference>
<dbReference type="PANTHER" id="PTHR43537">
    <property type="entry name" value="TRANSCRIPTIONAL REGULATOR, GNTR FAMILY"/>
    <property type="match status" value="1"/>
</dbReference>
<dbReference type="CDD" id="cd07377">
    <property type="entry name" value="WHTH_GntR"/>
    <property type="match status" value="1"/>
</dbReference>
<dbReference type="Gene3D" id="1.20.120.530">
    <property type="entry name" value="GntR ligand-binding domain-like"/>
    <property type="match status" value="1"/>
</dbReference>
<dbReference type="InterPro" id="IPR011711">
    <property type="entry name" value="GntR_C"/>
</dbReference>
<evidence type="ECO:0000313" key="6">
    <source>
        <dbReference type="Proteomes" id="UP001201985"/>
    </source>
</evidence>
<dbReference type="SUPFAM" id="SSF48008">
    <property type="entry name" value="GntR ligand-binding domain-like"/>
    <property type="match status" value="1"/>
</dbReference>
<evidence type="ECO:0000313" key="5">
    <source>
        <dbReference type="EMBL" id="MCI0755439.1"/>
    </source>
</evidence>
<dbReference type="InterPro" id="IPR008920">
    <property type="entry name" value="TF_FadR/GntR_C"/>
</dbReference>
<dbReference type="PRINTS" id="PR00035">
    <property type="entry name" value="HTHGNTR"/>
</dbReference>
<sequence>MSDRVSRPPQLPSRIATLIAEGIAKGRWNPGERLPAEQALADAYGVSRNVVREAVSRLRADGLVRSRQGVGAFVIRKQGTGVLRFDAEALQDGATFRNLFELRAILEIQTAGLAAERRGQNDIDVITLAFRNMQREAEGDPGGVDADLAFHRAVAQAAGNDQIARVLSFLSDQIRETIMVARTRPGSLVNEVIAVTIAEHAAIHEAILAGVAELARQTMASHIRNAASRLGFTLAI</sequence>